<dbReference type="CDD" id="cd00383">
    <property type="entry name" value="trans_reg_C"/>
    <property type="match status" value="1"/>
</dbReference>
<dbReference type="EMBL" id="FLUN01000001">
    <property type="protein sequence ID" value="SBW09623.1"/>
    <property type="molecule type" value="Genomic_DNA"/>
</dbReference>
<dbReference type="Gene3D" id="3.40.50.2300">
    <property type="match status" value="1"/>
</dbReference>
<dbReference type="SUPFAM" id="SSF46894">
    <property type="entry name" value="C-terminal effector domain of the bipartite response regulators"/>
    <property type="match status" value="1"/>
</dbReference>
<name>A0A212KD58_9FIRM</name>
<evidence type="ECO:0000256" key="6">
    <source>
        <dbReference type="ARBA" id="ARBA00023163"/>
    </source>
</evidence>
<dbReference type="GO" id="GO:0005829">
    <property type="term" value="C:cytosol"/>
    <property type="evidence" value="ECO:0007669"/>
    <property type="project" value="TreeGrafter"/>
</dbReference>
<evidence type="ECO:0000256" key="5">
    <source>
        <dbReference type="ARBA" id="ARBA00023125"/>
    </source>
</evidence>
<proteinExistence type="predicted"/>
<dbReference type="PROSITE" id="PS50110">
    <property type="entry name" value="RESPONSE_REGULATORY"/>
    <property type="match status" value="1"/>
</dbReference>
<dbReference type="Gene3D" id="6.10.250.690">
    <property type="match status" value="1"/>
</dbReference>
<feature type="domain" description="Response regulatory" evidence="10">
    <location>
        <begin position="4"/>
        <end position="121"/>
    </location>
</feature>
<evidence type="ECO:0000256" key="4">
    <source>
        <dbReference type="ARBA" id="ARBA00023015"/>
    </source>
</evidence>
<feature type="DNA-binding region" description="OmpR/PhoB-type" evidence="9">
    <location>
        <begin position="130"/>
        <end position="223"/>
    </location>
</feature>
<dbReference type="SUPFAM" id="SSF52172">
    <property type="entry name" value="CheY-like"/>
    <property type="match status" value="1"/>
</dbReference>
<evidence type="ECO:0000259" key="10">
    <source>
        <dbReference type="PROSITE" id="PS50110"/>
    </source>
</evidence>
<comment type="function">
    <text evidence="7">May play the central regulatory role in sporulation. It may be an element of the effector pathway responsible for the activation of sporulation genes in response to nutritional stress. Spo0A may act in concert with spo0H (a sigma factor) to control the expression of some genes that are critical to the sporulation process.</text>
</comment>
<dbReference type="InterPro" id="IPR036388">
    <property type="entry name" value="WH-like_DNA-bd_sf"/>
</dbReference>
<evidence type="ECO:0000256" key="2">
    <source>
        <dbReference type="ARBA" id="ARBA00022553"/>
    </source>
</evidence>
<dbReference type="Gene3D" id="1.10.10.10">
    <property type="entry name" value="Winged helix-like DNA-binding domain superfamily/Winged helix DNA-binding domain"/>
    <property type="match status" value="1"/>
</dbReference>
<dbReference type="GO" id="GO:0000976">
    <property type="term" value="F:transcription cis-regulatory region binding"/>
    <property type="evidence" value="ECO:0007669"/>
    <property type="project" value="TreeGrafter"/>
</dbReference>
<evidence type="ECO:0000256" key="1">
    <source>
        <dbReference type="ARBA" id="ARBA00018672"/>
    </source>
</evidence>
<dbReference type="InterPro" id="IPR001789">
    <property type="entry name" value="Sig_transdc_resp-reg_receiver"/>
</dbReference>
<evidence type="ECO:0000256" key="8">
    <source>
        <dbReference type="PROSITE-ProRule" id="PRU00169"/>
    </source>
</evidence>
<protein>
    <recommendedName>
        <fullName evidence="1">Stage 0 sporulation protein A homolog</fullName>
    </recommendedName>
</protein>
<gene>
    <name evidence="12" type="primary">yycF</name>
    <name evidence="12" type="ORF">KL86CLO1_12699</name>
</gene>
<dbReference type="SMART" id="SM00862">
    <property type="entry name" value="Trans_reg_C"/>
    <property type="match status" value="1"/>
</dbReference>
<reference evidence="12" key="1">
    <citation type="submission" date="2016-04" db="EMBL/GenBank/DDBJ databases">
        <authorList>
            <person name="Evans L.H."/>
            <person name="Alamgir A."/>
            <person name="Owens N."/>
            <person name="Weber N.D."/>
            <person name="Virtaneva K."/>
            <person name="Barbian K."/>
            <person name="Babar A."/>
            <person name="Rosenke K."/>
        </authorList>
    </citation>
    <scope>NUCLEOTIDE SEQUENCE</scope>
    <source>
        <strain evidence="12">86</strain>
    </source>
</reference>
<dbReference type="CDD" id="cd17574">
    <property type="entry name" value="REC_OmpR"/>
    <property type="match status" value="1"/>
</dbReference>
<dbReference type="GO" id="GO:0006355">
    <property type="term" value="P:regulation of DNA-templated transcription"/>
    <property type="evidence" value="ECO:0007669"/>
    <property type="project" value="InterPro"/>
</dbReference>
<feature type="modified residue" description="4-aspartylphosphate" evidence="8">
    <location>
        <position position="54"/>
    </location>
</feature>
<organism evidence="12">
    <name type="scientific">uncultured Eubacteriales bacterium</name>
    <dbReference type="NCBI Taxonomy" id="172733"/>
    <lineage>
        <taxon>Bacteria</taxon>
        <taxon>Bacillati</taxon>
        <taxon>Bacillota</taxon>
        <taxon>Clostridia</taxon>
        <taxon>Eubacteriales</taxon>
        <taxon>environmental samples</taxon>
    </lineage>
</organism>
<dbReference type="PROSITE" id="PS51755">
    <property type="entry name" value="OMPR_PHOB"/>
    <property type="match status" value="1"/>
</dbReference>
<dbReference type="InterPro" id="IPR016032">
    <property type="entry name" value="Sig_transdc_resp-reg_C-effctor"/>
</dbReference>
<dbReference type="InterPro" id="IPR011006">
    <property type="entry name" value="CheY-like_superfamily"/>
</dbReference>
<accession>A0A212KD58</accession>
<evidence type="ECO:0000313" key="12">
    <source>
        <dbReference type="EMBL" id="SBW09623.1"/>
    </source>
</evidence>
<keyword evidence="3" id="KW-0902">Two-component regulatory system</keyword>
<dbReference type="Pfam" id="PF00072">
    <property type="entry name" value="Response_reg"/>
    <property type="match status" value="1"/>
</dbReference>
<dbReference type="SMART" id="SM00448">
    <property type="entry name" value="REC"/>
    <property type="match status" value="1"/>
</dbReference>
<dbReference type="GO" id="GO:0000156">
    <property type="term" value="F:phosphorelay response regulator activity"/>
    <property type="evidence" value="ECO:0007669"/>
    <property type="project" value="TreeGrafter"/>
</dbReference>
<feature type="domain" description="OmpR/PhoB-type" evidence="11">
    <location>
        <begin position="130"/>
        <end position="223"/>
    </location>
</feature>
<evidence type="ECO:0000256" key="3">
    <source>
        <dbReference type="ARBA" id="ARBA00023012"/>
    </source>
</evidence>
<dbReference type="AlphaFoldDB" id="A0A212KD58"/>
<sequence>MPQTILVVEDDESIREMLRYYFRSVGYTVRSYDSGEAMFAGEVEQPCPTLCILDIMLPGMDGLEILRRLRSDRVRSRVPVILLTARTAEMDRVSGLETGADDYVVKPFGIMELQARVKAVLRRALRDGEDTLLRLGNLEIDPAARVVRKSGEPVELTFKEFELLRLLASHRGVVLTRDEILQAVWDYDYTGETRTVDMHVKTLRQKLGEECISTVRGVGYKME</sequence>
<evidence type="ECO:0000256" key="9">
    <source>
        <dbReference type="PROSITE-ProRule" id="PRU01091"/>
    </source>
</evidence>
<dbReference type="PANTHER" id="PTHR48111">
    <property type="entry name" value="REGULATOR OF RPOS"/>
    <property type="match status" value="1"/>
</dbReference>
<keyword evidence="5 9" id="KW-0238">DNA-binding</keyword>
<keyword evidence="4" id="KW-0805">Transcription regulation</keyword>
<keyword evidence="6" id="KW-0804">Transcription</keyword>
<dbReference type="InterPro" id="IPR039420">
    <property type="entry name" value="WalR-like"/>
</dbReference>
<dbReference type="GO" id="GO:0032993">
    <property type="term" value="C:protein-DNA complex"/>
    <property type="evidence" value="ECO:0007669"/>
    <property type="project" value="TreeGrafter"/>
</dbReference>
<keyword evidence="2 8" id="KW-0597">Phosphoprotein</keyword>
<dbReference type="FunFam" id="1.10.10.10:FF:000018">
    <property type="entry name" value="DNA-binding response regulator ResD"/>
    <property type="match status" value="1"/>
</dbReference>
<evidence type="ECO:0000256" key="7">
    <source>
        <dbReference type="ARBA" id="ARBA00024867"/>
    </source>
</evidence>
<dbReference type="PANTHER" id="PTHR48111:SF4">
    <property type="entry name" value="DNA-BINDING DUAL TRANSCRIPTIONAL REGULATOR OMPR"/>
    <property type="match status" value="1"/>
</dbReference>
<evidence type="ECO:0000259" key="11">
    <source>
        <dbReference type="PROSITE" id="PS51755"/>
    </source>
</evidence>
<dbReference type="Pfam" id="PF00486">
    <property type="entry name" value="Trans_reg_C"/>
    <property type="match status" value="1"/>
</dbReference>
<dbReference type="InterPro" id="IPR001867">
    <property type="entry name" value="OmpR/PhoB-type_DNA-bd"/>
</dbReference>